<evidence type="ECO:0000313" key="1">
    <source>
        <dbReference type="EMBL" id="KUL31040.1"/>
    </source>
</evidence>
<dbReference type="Proteomes" id="UP000053937">
    <property type="component" value="Unassembled WGS sequence"/>
</dbReference>
<name>A0A101JQ23_CHLLI</name>
<dbReference type="EMBL" id="LMBR01000075">
    <property type="protein sequence ID" value="KUL31040.1"/>
    <property type="molecule type" value="Genomic_DNA"/>
</dbReference>
<evidence type="ECO:0008006" key="3">
    <source>
        <dbReference type="Google" id="ProtNLM"/>
    </source>
</evidence>
<comment type="caution">
    <text evidence="1">The sequence shown here is derived from an EMBL/GenBank/DDBJ whole genome shotgun (WGS) entry which is preliminary data.</text>
</comment>
<sequence length="183" mass="19717">MRPAHIIRILPLCAVLLFPGCSGNSPEKSETGSENKTVQQQASKIIEPCDLITAKDAETMLGEAVKPAEKTDNQVVGQKLCLYNPVNTESTEFLQVVLTQDAFMPPGGIPTASIYKSLKDNFEGMRTDIEGVGDEAFISTGGIYIMSDGYYIQIGAGNTSNETVRNKLIEAGKMAVAKLNTLK</sequence>
<dbReference type="RefSeq" id="WP_059138633.1">
    <property type="nucleotide sequence ID" value="NZ_LMBR01000075.1"/>
</dbReference>
<organism evidence="1 2">
    <name type="scientific">Chlorobium limicola</name>
    <dbReference type="NCBI Taxonomy" id="1092"/>
    <lineage>
        <taxon>Bacteria</taxon>
        <taxon>Pseudomonadati</taxon>
        <taxon>Chlorobiota</taxon>
        <taxon>Chlorobiia</taxon>
        <taxon>Chlorobiales</taxon>
        <taxon>Chlorobiaceae</taxon>
        <taxon>Chlorobium/Pelodictyon group</taxon>
        <taxon>Chlorobium</taxon>
    </lineage>
</organism>
<proteinExistence type="predicted"/>
<accession>A0A101JQ23</accession>
<reference evidence="1 2" key="1">
    <citation type="submission" date="2015-10" db="EMBL/GenBank/DDBJ databases">
        <title>Draft Genome Sequence of Chlorobium limicola strain Frasassi Growing under Artificial Lighting in the Frasassi Cave System.</title>
        <authorList>
            <person name="Mansor M."/>
            <person name="Macalady J."/>
        </authorList>
    </citation>
    <scope>NUCLEOTIDE SEQUENCE [LARGE SCALE GENOMIC DNA]</scope>
    <source>
        <strain evidence="1 2">Frasassi</strain>
    </source>
</reference>
<protein>
    <recommendedName>
        <fullName evidence="3">DUF3558 domain-containing protein</fullName>
    </recommendedName>
</protein>
<dbReference type="OrthoDB" id="597608at2"/>
<evidence type="ECO:0000313" key="2">
    <source>
        <dbReference type="Proteomes" id="UP000053937"/>
    </source>
</evidence>
<keyword evidence="2" id="KW-1185">Reference proteome</keyword>
<dbReference type="AlphaFoldDB" id="A0A101JQ23"/>
<gene>
    <name evidence="1" type="ORF">ASB62_03415</name>
</gene>